<gene>
    <name evidence="1" type="ORF">TPAB3V08_LOCUS3838</name>
</gene>
<comment type="caution">
    <text evidence="1">The sequence shown here is derived from an EMBL/GenBank/DDBJ whole genome shotgun (WGS) entry which is preliminary data.</text>
</comment>
<evidence type="ECO:0000313" key="1">
    <source>
        <dbReference type="EMBL" id="CAG2056854.1"/>
    </source>
</evidence>
<dbReference type="Gene3D" id="1.10.20.10">
    <property type="entry name" value="Histone, subunit A"/>
    <property type="match status" value="1"/>
</dbReference>
<dbReference type="InterPro" id="IPR009072">
    <property type="entry name" value="Histone-fold"/>
</dbReference>
<keyword evidence="2" id="KW-1185">Reference proteome</keyword>
<feature type="non-terminal residue" evidence="1">
    <location>
        <position position="1"/>
    </location>
</feature>
<proteinExistence type="predicted"/>
<dbReference type="EMBL" id="CAJPIN010004476">
    <property type="protein sequence ID" value="CAG2056854.1"/>
    <property type="molecule type" value="Genomic_DNA"/>
</dbReference>
<dbReference type="SUPFAM" id="SSF47113">
    <property type="entry name" value="Histone-fold"/>
    <property type="match status" value="1"/>
</dbReference>
<name>A0ABN7NR46_TIMPD</name>
<organism evidence="1 2">
    <name type="scientific">Timema podura</name>
    <name type="common">Walking stick</name>
    <dbReference type="NCBI Taxonomy" id="61482"/>
    <lineage>
        <taxon>Eukaryota</taxon>
        <taxon>Metazoa</taxon>
        <taxon>Ecdysozoa</taxon>
        <taxon>Arthropoda</taxon>
        <taxon>Hexapoda</taxon>
        <taxon>Insecta</taxon>
        <taxon>Pterygota</taxon>
        <taxon>Neoptera</taxon>
        <taxon>Polyneoptera</taxon>
        <taxon>Phasmatodea</taxon>
        <taxon>Timematodea</taxon>
        <taxon>Timematoidea</taxon>
        <taxon>Timematidae</taxon>
        <taxon>Timema</taxon>
    </lineage>
</organism>
<sequence length="72" mass="7902">GKVKRGKLNSWSSRVGLQFPVGKIHRLLKELAGAVAPPETLPFIAGKPVSSHVICNNWLFAITRNSTNFFQA</sequence>
<evidence type="ECO:0000313" key="2">
    <source>
        <dbReference type="Proteomes" id="UP001153148"/>
    </source>
</evidence>
<feature type="non-terminal residue" evidence="1">
    <location>
        <position position="72"/>
    </location>
</feature>
<protein>
    <submittedName>
        <fullName evidence="1">Uncharacterized protein</fullName>
    </submittedName>
</protein>
<accession>A0ABN7NR46</accession>
<dbReference type="Proteomes" id="UP001153148">
    <property type="component" value="Unassembled WGS sequence"/>
</dbReference>
<reference evidence="1" key="1">
    <citation type="submission" date="2021-03" db="EMBL/GenBank/DDBJ databases">
        <authorList>
            <person name="Tran Van P."/>
        </authorList>
    </citation>
    <scope>NUCLEOTIDE SEQUENCE</scope>
</reference>